<evidence type="ECO:0000256" key="7">
    <source>
        <dbReference type="ARBA" id="ARBA00023098"/>
    </source>
</evidence>
<proteinExistence type="inferred from homology"/>
<dbReference type="Gramene" id="arahy.Tifrunner.gnm2.ann2.Ah13g155900.1">
    <property type="protein sequence ID" value="arahy.Tifrunner.gnm2.ann2.Ah13g155900.1-CDS"/>
    <property type="gene ID" value="arahy.Tifrunner.gnm2.ann2.Ah13g155900"/>
</dbReference>
<dbReference type="STRING" id="3818.A0A445A6H8"/>
<dbReference type="PANTHER" id="PTHR45650:SF8">
    <property type="entry name" value="GDSL ESTERASE_LIPASE"/>
    <property type="match status" value="1"/>
</dbReference>
<dbReference type="Pfam" id="PF00657">
    <property type="entry name" value="Lipase_GDSL"/>
    <property type="match status" value="1"/>
</dbReference>
<name>A0A445A6H8_ARAHY</name>
<keyword evidence="3" id="KW-0964">Secreted</keyword>
<dbReference type="EMBL" id="SDMP01000013">
    <property type="protein sequence ID" value="RYR22050.1"/>
    <property type="molecule type" value="Genomic_DNA"/>
</dbReference>
<comment type="subcellular location">
    <subcellularLocation>
        <location evidence="1">Secreted</location>
    </subcellularLocation>
</comment>
<evidence type="ECO:0000256" key="3">
    <source>
        <dbReference type="ARBA" id="ARBA00022525"/>
    </source>
</evidence>
<dbReference type="InterPro" id="IPR051238">
    <property type="entry name" value="GDSL_esterase/lipase"/>
</dbReference>
<evidence type="ECO:0000256" key="6">
    <source>
        <dbReference type="ARBA" id="ARBA00022963"/>
    </source>
</evidence>
<accession>A0A445A6H8</accession>
<dbReference type="InterPro" id="IPR001087">
    <property type="entry name" value="GDSL"/>
</dbReference>
<protein>
    <recommendedName>
        <fullName evidence="10">GDSL esterase/lipase</fullName>
    </recommendedName>
</protein>
<keyword evidence="7" id="KW-0443">Lipid metabolism</keyword>
<evidence type="ECO:0000256" key="5">
    <source>
        <dbReference type="ARBA" id="ARBA00022801"/>
    </source>
</evidence>
<dbReference type="Gene3D" id="3.40.50.1110">
    <property type="entry name" value="SGNH hydrolase"/>
    <property type="match status" value="1"/>
</dbReference>
<dbReference type="PANTHER" id="PTHR45650">
    <property type="entry name" value="GDSL-LIKE LIPASE/ACYLHYDROLASE-RELATED"/>
    <property type="match status" value="1"/>
</dbReference>
<dbReference type="Proteomes" id="UP000289738">
    <property type="component" value="Chromosome B03"/>
</dbReference>
<dbReference type="OrthoDB" id="1600564at2759"/>
<gene>
    <name evidence="8" type="ORF">Ahy_B03g067333</name>
</gene>
<dbReference type="GO" id="GO:0005576">
    <property type="term" value="C:extracellular region"/>
    <property type="evidence" value="ECO:0007669"/>
    <property type="project" value="UniProtKB-SubCell"/>
</dbReference>
<dbReference type="AlphaFoldDB" id="A0A445A6H8"/>
<dbReference type="GO" id="GO:0016042">
    <property type="term" value="P:lipid catabolic process"/>
    <property type="evidence" value="ECO:0007669"/>
    <property type="project" value="UniProtKB-KW"/>
</dbReference>
<dbReference type="CDD" id="cd01837">
    <property type="entry name" value="SGNH_plant_lipase_like"/>
    <property type="match status" value="1"/>
</dbReference>
<keyword evidence="4" id="KW-0732">Signal</keyword>
<evidence type="ECO:0000313" key="8">
    <source>
        <dbReference type="EMBL" id="RYR22050.1"/>
    </source>
</evidence>
<keyword evidence="6" id="KW-0442">Lipid degradation</keyword>
<dbReference type="GO" id="GO:0016788">
    <property type="term" value="F:hydrolase activity, acting on ester bonds"/>
    <property type="evidence" value="ECO:0007669"/>
    <property type="project" value="InterPro"/>
</dbReference>
<comment type="similarity">
    <text evidence="2">Belongs to the 'GDSL' lipolytic enzyme family.</text>
</comment>
<keyword evidence="5" id="KW-0378">Hydrolase</keyword>
<keyword evidence="9" id="KW-1185">Reference proteome</keyword>
<evidence type="ECO:0000256" key="1">
    <source>
        <dbReference type="ARBA" id="ARBA00004613"/>
    </source>
</evidence>
<dbReference type="SMR" id="A0A445A6H8"/>
<reference evidence="8 9" key="1">
    <citation type="submission" date="2019-01" db="EMBL/GenBank/DDBJ databases">
        <title>Sequencing of cultivated peanut Arachis hypogaea provides insights into genome evolution and oil improvement.</title>
        <authorList>
            <person name="Chen X."/>
        </authorList>
    </citation>
    <scope>NUCLEOTIDE SEQUENCE [LARGE SCALE GENOMIC DNA]</scope>
    <source>
        <strain evidence="9">cv. Fuhuasheng</strain>
        <tissue evidence="8">Leaves</tissue>
    </source>
</reference>
<sequence length="378" mass="41762">MLTMREVRGGSWKYSGASVKSSATVAIVVLLWWHGVAQVKSQRIPALFIFGDSLVEVGNNNFLRTLSRANFYPYGIDYSKGPTGRFSNGRSLIDFLANLLGVPSPPPFADPTTTGRAIINGVNFASANGGILEESGRHYGERYSLSQQVLNFQTTLNQLRTMMDADTLRQYLAKSIVIVVTGNNDYINNYLLPGLYGSSSNYTTQQFGNLLVNSHIRNMLALYSLGLRKFFLAGVGPLGCTPNQRARGLAPLGRCLDIVNQMVGTFNQGLRSMVDQLNRNRPDSMFVYGNTYGIFGDMLNNPAAYSFSVIDRACCGLGMYQGQITCLPFLAPCVSRNQYLYWDAFNPSQSAVYVYAWRVVNGPVNDAYPINLQQMAQL</sequence>
<evidence type="ECO:0000256" key="2">
    <source>
        <dbReference type="ARBA" id="ARBA00008668"/>
    </source>
</evidence>
<dbReference type="InterPro" id="IPR035669">
    <property type="entry name" value="SGNH_plant_lipase-like"/>
</dbReference>
<comment type="caution">
    <text evidence="8">The sequence shown here is derived from an EMBL/GenBank/DDBJ whole genome shotgun (WGS) entry which is preliminary data.</text>
</comment>
<evidence type="ECO:0000313" key="9">
    <source>
        <dbReference type="Proteomes" id="UP000289738"/>
    </source>
</evidence>
<dbReference type="InterPro" id="IPR036514">
    <property type="entry name" value="SGNH_hydro_sf"/>
</dbReference>
<organism evidence="8 9">
    <name type="scientific">Arachis hypogaea</name>
    <name type="common">Peanut</name>
    <dbReference type="NCBI Taxonomy" id="3818"/>
    <lineage>
        <taxon>Eukaryota</taxon>
        <taxon>Viridiplantae</taxon>
        <taxon>Streptophyta</taxon>
        <taxon>Embryophyta</taxon>
        <taxon>Tracheophyta</taxon>
        <taxon>Spermatophyta</taxon>
        <taxon>Magnoliopsida</taxon>
        <taxon>eudicotyledons</taxon>
        <taxon>Gunneridae</taxon>
        <taxon>Pentapetalae</taxon>
        <taxon>rosids</taxon>
        <taxon>fabids</taxon>
        <taxon>Fabales</taxon>
        <taxon>Fabaceae</taxon>
        <taxon>Papilionoideae</taxon>
        <taxon>50 kb inversion clade</taxon>
        <taxon>dalbergioids sensu lato</taxon>
        <taxon>Dalbergieae</taxon>
        <taxon>Pterocarpus clade</taxon>
        <taxon>Arachis</taxon>
    </lineage>
</organism>
<evidence type="ECO:0000256" key="4">
    <source>
        <dbReference type="ARBA" id="ARBA00022729"/>
    </source>
</evidence>
<evidence type="ECO:0008006" key="10">
    <source>
        <dbReference type="Google" id="ProtNLM"/>
    </source>
</evidence>